<dbReference type="InterPro" id="IPR007210">
    <property type="entry name" value="ABC_Gly_betaine_transp_sub-bd"/>
</dbReference>
<dbReference type="PANTHER" id="PTHR47737">
    <property type="entry name" value="GLYCINE BETAINE/PROLINE BETAINE TRANSPORT SYSTEM PERMEASE PROTEIN PROW"/>
    <property type="match status" value="1"/>
</dbReference>
<gene>
    <name evidence="7" type="ORF">FEF27_08115</name>
</gene>
<comment type="subcellular location">
    <subcellularLocation>
        <location evidence="1">Cell membrane</location>
    </subcellularLocation>
</comment>
<evidence type="ECO:0000259" key="6">
    <source>
        <dbReference type="Pfam" id="PF04069"/>
    </source>
</evidence>
<evidence type="ECO:0000256" key="4">
    <source>
        <dbReference type="ARBA" id="ARBA00023136"/>
    </source>
</evidence>
<dbReference type="GO" id="GO:0031460">
    <property type="term" value="P:glycine betaine transport"/>
    <property type="evidence" value="ECO:0007669"/>
    <property type="project" value="TreeGrafter"/>
</dbReference>
<dbReference type="Gene3D" id="3.40.190.100">
    <property type="entry name" value="Glycine betaine-binding periplasmic protein, domain 2"/>
    <property type="match status" value="1"/>
</dbReference>
<dbReference type="AlphaFoldDB" id="A0A5R9AC78"/>
<dbReference type="Pfam" id="PF04069">
    <property type="entry name" value="OpuAC"/>
    <property type="match status" value="1"/>
</dbReference>
<dbReference type="OrthoDB" id="9787902at2"/>
<evidence type="ECO:0000313" key="8">
    <source>
        <dbReference type="Proteomes" id="UP000306544"/>
    </source>
</evidence>
<evidence type="ECO:0000256" key="2">
    <source>
        <dbReference type="ARBA" id="ARBA00022448"/>
    </source>
</evidence>
<evidence type="ECO:0000313" key="7">
    <source>
        <dbReference type="EMBL" id="TLP75625.1"/>
    </source>
</evidence>
<dbReference type="GO" id="GO:0005275">
    <property type="term" value="F:amine transmembrane transporter activity"/>
    <property type="evidence" value="ECO:0007669"/>
    <property type="project" value="TreeGrafter"/>
</dbReference>
<evidence type="ECO:0000256" key="5">
    <source>
        <dbReference type="SAM" id="MobiDB-lite"/>
    </source>
</evidence>
<reference evidence="7 8" key="1">
    <citation type="submission" date="2019-05" db="EMBL/GenBank/DDBJ databases">
        <title>Nesterenkonia sp. GY239, isolated from the Southern Atlantic Ocean.</title>
        <authorList>
            <person name="Zhang G."/>
        </authorList>
    </citation>
    <scope>NUCLEOTIDE SEQUENCE [LARGE SCALE GENOMIC DNA]</scope>
    <source>
        <strain evidence="7 8">GY239</strain>
    </source>
</reference>
<feature type="compositionally biased region" description="Acidic residues" evidence="5">
    <location>
        <begin position="12"/>
        <end position="48"/>
    </location>
</feature>
<keyword evidence="3" id="KW-1003">Cell membrane</keyword>
<dbReference type="CDD" id="cd13639">
    <property type="entry name" value="PBP2_OpuAC_like"/>
    <property type="match status" value="1"/>
</dbReference>
<feature type="domain" description="ABC-type glycine betaine transport system substrate-binding" evidence="6">
    <location>
        <begin position="54"/>
        <end position="302"/>
    </location>
</feature>
<proteinExistence type="predicted"/>
<comment type="caution">
    <text evidence="7">The sequence shown here is derived from an EMBL/GenBank/DDBJ whole genome shotgun (WGS) entry which is preliminary data.</text>
</comment>
<evidence type="ECO:0000256" key="3">
    <source>
        <dbReference type="ARBA" id="ARBA00022475"/>
    </source>
</evidence>
<dbReference type="Proteomes" id="UP000306544">
    <property type="component" value="Unassembled WGS sequence"/>
</dbReference>
<dbReference type="SUPFAM" id="SSF53850">
    <property type="entry name" value="Periplasmic binding protein-like II"/>
    <property type="match status" value="1"/>
</dbReference>
<dbReference type="GO" id="GO:0015226">
    <property type="term" value="F:carnitine transmembrane transporter activity"/>
    <property type="evidence" value="ECO:0007669"/>
    <property type="project" value="TreeGrafter"/>
</dbReference>
<dbReference type="EMBL" id="VAWA01000008">
    <property type="protein sequence ID" value="TLP75625.1"/>
    <property type="molecule type" value="Genomic_DNA"/>
</dbReference>
<keyword evidence="2" id="KW-0813">Transport</keyword>
<sequence length="313" mass="34186">MLGLTLAACGEDAGDNGEEPEDADVEDTDTDTEDDDADEADADDDAEAAGDGGTVTLGIIPSWTDGLSMAYLWQAILEDEGYEVEIEEINDAAPLYTGVANGDLHVYPSAWPEVTHADYMEQYGDDLEDLGAYYEGAVLTLAVPEYTEIDSLEELADNADMFGGRVVGIEPGSGHMGVTADSVFPEYGLDEEFTLADSSTAAMLTELDSAIAAEEDIVVTLWRPFWAYGEWDLKDLEDPAQALGEPETLNFIANSEFSSEFPEVAEWMGEFQLTDDEYAELEDLVVNEYEDDPEAGARAWWENNSELIEDIIN</sequence>
<dbReference type="GO" id="GO:0015871">
    <property type="term" value="P:choline transport"/>
    <property type="evidence" value="ECO:0007669"/>
    <property type="project" value="TreeGrafter"/>
</dbReference>
<feature type="region of interest" description="Disordered" evidence="5">
    <location>
        <begin position="1"/>
        <end position="53"/>
    </location>
</feature>
<accession>A0A5R9AC78</accession>
<evidence type="ECO:0000256" key="1">
    <source>
        <dbReference type="ARBA" id="ARBA00004236"/>
    </source>
</evidence>
<dbReference type="PANTHER" id="PTHR47737:SF1">
    <property type="entry name" value="GLYCINE BETAINE_PROLINE BETAINE TRANSPORT SYSTEM PERMEASE PROTEIN PROW"/>
    <property type="match status" value="1"/>
</dbReference>
<name>A0A5R9AC78_9MICC</name>
<dbReference type="GO" id="GO:0043190">
    <property type="term" value="C:ATP-binding cassette (ABC) transporter complex"/>
    <property type="evidence" value="ECO:0007669"/>
    <property type="project" value="InterPro"/>
</dbReference>
<keyword evidence="8" id="KW-1185">Reference proteome</keyword>
<organism evidence="7 8">
    <name type="scientific">Nesterenkonia sphaerica</name>
    <dbReference type="NCBI Taxonomy" id="1804988"/>
    <lineage>
        <taxon>Bacteria</taxon>
        <taxon>Bacillati</taxon>
        <taxon>Actinomycetota</taxon>
        <taxon>Actinomycetes</taxon>
        <taxon>Micrococcales</taxon>
        <taxon>Micrococcaceae</taxon>
        <taxon>Nesterenkonia</taxon>
    </lineage>
</organism>
<dbReference type="Gene3D" id="3.10.105.10">
    <property type="entry name" value="Dipeptide-binding Protein, Domain 3"/>
    <property type="match status" value="2"/>
</dbReference>
<protein>
    <submittedName>
        <fullName evidence="7">Glycine betaine ABC transporter substrate-binding protein</fullName>
    </submittedName>
</protein>
<keyword evidence="4" id="KW-0472">Membrane</keyword>